<dbReference type="GeneID" id="62200133"/>
<dbReference type="Proteomes" id="UP000596902">
    <property type="component" value="Unassembled WGS sequence"/>
</dbReference>
<proteinExistence type="predicted"/>
<dbReference type="PRINTS" id="PR00069">
    <property type="entry name" value="ALDKETRDTASE"/>
</dbReference>
<reference evidence="3" key="2">
    <citation type="submission" date="2020-08" db="EMBL/GenBank/DDBJ databases">
        <title>Draft Genome Sequence of Cumin Blight Pathogen Alternaria burnsii.</title>
        <authorList>
            <person name="Feng Z."/>
        </authorList>
    </citation>
    <scope>NUCLEOTIDE SEQUENCE</scope>
    <source>
        <strain evidence="3">CBS107.38</strain>
    </source>
</reference>
<protein>
    <submittedName>
        <fullName evidence="3">Aldo keto reductase</fullName>
    </submittedName>
</protein>
<dbReference type="InterPro" id="IPR020471">
    <property type="entry name" value="AKR"/>
</dbReference>
<feature type="domain" description="NADP-dependent oxidoreductase" evidence="2">
    <location>
        <begin position="5"/>
        <end position="301"/>
    </location>
</feature>
<accession>A0A8H7BEB0</accession>
<evidence type="ECO:0000259" key="2">
    <source>
        <dbReference type="Pfam" id="PF00248"/>
    </source>
</evidence>
<sequence>MVKSIFGGAALSDSSHFKTPEMRAELVDVLIANGIKNIDSARIYTGSEVAIGQLEKRKDFIIDTKLAGGFGQPGNVSKEGVIKDTQDSLETAKIDQFDVFYIHAPDTTVPFEETLAGVNEAYKKGIFRRFGLSNFSAEQVQEVYDIAKAKGYPLPQVYQGNYNPVARHLETQLFPTLRKLGIHFYAYSPLAGGFLVKTASDLDEGAGRFNDKALGNLYGKLYDNETMRKALVKWNEIAEKEGVTKAELAYRWVAYHSVLEGDEDGVIFGASKVSQAEQTAKSLKAGKLSDEAVKGIEQIWESVKEVAPVDNYHSGLEGNFTKAAIAIDPAKLTFLDLPTELRVMVYEYFTPEDQYIFNSDQPAYDGLLRTCKQIRTEALKEIRKAADKYYGAYEAKWLLQEGFSIKVEPIIDPGKVVVVFSEDHFMSDACKAGRRRSCYRFHIPLASLNLKSLSFKVSRNSDTSPPHLLGCVPAHWAITQMLMSIITSNPQAQRIYFHRDRLNFGYGYFNDDFGKLCTTVEERWLRYRDQEEKDAPYKWLLTTNVEYSTKTVRGIWVDRVTNCLDL</sequence>
<name>A0A8H7BEB0_9PLEO</name>
<dbReference type="InterPro" id="IPR036812">
    <property type="entry name" value="NAD(P)_OxRdtase_dom_sf"/>
</dbReference>
<dbReference type="InterPro" id="IPR050523">
    <property type="entry name" value="AKR_Detox_Biosynth"/>
</dbReference>
<comment type="caution">
    <text evidence="3">The sequence shown here is derived from an EMBL/GenBank/DDBJ whole genome shotgun (WGS) entry which is preliminary data.</text>
</comment>
<dbReference type="InterPro" id="IPR023210">
    <property type="entry name" value="NADP_OxRdtase_dom"/>
</dbReference>
<evidence type="ECO:0000313" key="3">
    <source>
        <dbReference type="EMBL" id="KAF7680257.1"/>
    </source>
</evidence>
<dbReference type="Gene3D" id="3.20.20.100">
    <property type="entry name" value="NADP-dependent oxidoreductase domain"/>
    <property type="match status" value="1"/>
</dbReference>
<dbReference type="PANTHER" id="PTHR43364">
    <property type="entry name" value="NADH-SPECIFIC METHYLGLYOXAL REDUCTASE-RELATED"/>
    <property type="match status" value="1"/>
</dbReference>
<dbReference type="Pfam" id="PF00248">
    <property type="entry name" value="Aldo_ket_red"/>
    <property type="match status" value="1"/>
</dbReference>
<dbReference type="EMBL" id="JAAABM010000002">
    <property type="protein sequence ID" value="KAF7680257.1"/>
    <property type="molecule type" value="Genomic_DNA"/>
</dbReference>
<dbReference type="GO" id="GO:0016491">
    <property type="term" value="F:oxidoreductase activity"/>
    <property type="evidence" value="ECO:0007669"/>
    <property type="project" value="UniProtKB-KW"/>
</dbReference>
<gene>
    <name evidence="3" type="ORF">GT037_001908</name>
</gene>
<dbReference type="PANTHER" id="PTHR43364:SF4">
    <property type="entry name" value="NAD(P)-LINKED OXIDOREDUCTASE SUPERFAMILY PROTEIN"/>
    <property type="match status" value="1"/>
</dbReference>
<keyword evidence="4" id="KW-1185">Reference proteome</keyword>
<reference evidence="3" key="1">
    <citation type="submission" date="2020-01" db="EMBL/GenBank/DDBJ databases">
        <authorList>
            <person name="Feng Z.H.Z."/>
        </authorList>
    </citation>
    <scope>NUCLEOTIDE SEQUENCE</scope>
    <source>
        <strain evidence="3">CBS107.38</strain>
    </source>
</reference>
<dbReference type="CDD" id="cd19075">
    <property type="entry name" value="AKR_AKR7A1-5"/>
    <property type="match status" value="1"/>
</dbReference>
<keyword evidence="1" id="KW-0560">Oxidoreductase</keyword>
<organism evidence="3 4">
    <name type="scientific">Alternaria burnsii</name>
    <dbReference type="NCBI Taxonomy" id="1187904"/>
    <lineage>
        <taxon>Eukaryota</taxon>
        <taxon>Fungi</taxon>
        <taxon>Dikarya</taxon>
        <taxon>Ascomycota</taxon>
        <taxon>Pezizomycotina</taxon>
        <taxon>Dothideomycetes</taxon>
        <taxon>Pleosporomycetidae</taxon>
        <taxon>Pleosporales</taxon>
        <taxon>Pleosporineae</taxon>
        <taxon>Pleosporaceae</taxon>
        <taxon>Alternaria</taxon>
        <taxon>Alternaria sect. Alternaria</taxon>
    </lineage>
</organism>
<dbReference type="SUPFAM" id="SSF51430">
    <property type="entry name" value="NAD(P)-linked oxidoreductase"/>
    <property type="match status" value="1"/>
</dbReference>
<dbReference type="RefSeq" id="XP_038790247.1">
    <property type="nucleotide sequence ID" value="XM_038926955.1"/>
</dbReference>
<dbReference type="AlphaFoldDB" id="A0A8H7BEB0"/>
<evidence type="ECO:0000256" key="1">
    <source>
        <dbReference type="ARBA" id="ARBA00023002"/>
    </source>
</evidence>
<evidence type="ECO:0000313" key="4">
    <source>
        <dbReference type="Proteomes" id="UP000596902"/>
    </source>
</evidence>